<dbReference type="Proteomes" id="UP000291758">
    <property type="component" value="Chromosome"/>
</dbReference>
<dbReference type="KEGG" id="xyl:ET495_11270"/>
<gene>
    <name evidence="2" type="ORF">ET495_11270</name>
</gene>
<protein>
    <recommendedName>
        <fullName evidence="4">DUF3631 domain-containing protein</fullName>
    </recommendedName>
</protein>
<feature type="region of interest" description="Disordered" evidence="1">
    <location>
        <begin position="157"/>
        <end position="192"/>
    </location>
</feature>
<proteinExistence type="predicted"/>
<evidence type="ECO:0008006" key="4">
    <source>
        <dbReference type="Google" id="ProtNLM"/>
    </source>
</evidence>
<dbReference type="AlphaFoldDB" id="A0A4P6ELP8"/>
<dbReference type="RefSeq" id="WP_129204890.1">
    <property type="nucleotide sequence ID" value="NZ_CP035495.1"/>
</dbReference>
<dbReference type="OrthoDB" id="3261135at2"/>
<evidence type="ECO:0000313" key="2">
    <source>
        <dbReference type="EMBL" id="QAY63730.1"/>
    </source>
</evidence>
<accession>A0A4P6ELP8</accession>
<organism evidence="2 3">
    <name type="scientific">Xylanimonas allomyrinae</name>
    <dbReference type="NCBI Taxonomy" id="2509459"/>
    <lineage>
        <taxon>Bacteria</taxon>
        <taxon>Bacillati</taxon>
        <taxon>Actinomycetota</taxon>
        <taxon>Actinomycetes</taxon>
        <taxon>Micrococcales</taxon>
        <taxon>Promicromonosporaceae</taxon>
        <taxon>Xylanimonas</taxon>
    </lineage>
</organism>
<evidence type="ECO:0000256" key="1">
    <source>
        <dbReference type="SAM" id="MobiDB-lite"/>
    </source>
</evidence>
<name>A0A4P6ELP8_9MICO</name>
<keyword evidence="3" id="KW-1185">Reference proteome</keyword>
<dbReference type="EMBL" id="CP035495">
    <property type="protein sequence ID" value="QAY63730.1"/>
    <property type="molecule type" value="Genomic_DNA"/>
</dbReference>
<feature type="compositionally biased region" description="Pro residues" evidence="1">
    <location>
        <begin position="165"/>
        <end position="177"/>
    </location>
</feature>
<evidence type="ECO:0000313" key="3">
    <source>
        <dbReference type="Proteomes" id="UP000291758"/>
    </source>
</evidence>
<sequence length="192" mass="20623">MSQSKRPSVPGFATLTPARVPAVPAPVRLDGDALLERVFDVIARYTVQPSAHAYVALALYAAYTHAAGVFDYAPRLLLTSAEKRSGKTRTMEVVGNLCHAPLFAANATVAALFRSLDTPRTVLFDEADTIFGTKIKAEQNEDLRGLINAGFQRGTPVLRTVGPNHTPPSSTPSPPWSWPRSDACPTRSPTAP</sequence>
<reference evidence="2 3" key="1">
    <citation type="submission" date="2019-01" db="EMBL/GenBank/DDBJ databases">
        <title>Genome sequencing of strain 2JSPR-7.</title>
        <authorList>
            <person name="Heo J."/>
            <person name="Kim S.-J."/>
            <person name="Kim J.-S."/>
            <person name="Hong S.-B."/>
            <person name="Kwon S.-W."/>
        </authorList>
    </citation>
    <scope>NUCLEOTIDE SEQUENCE [LARGE SCALE GENOMIC DNA]</scope>
    <source>
        <strain evidence="2 3">2JSPR-7</strain>
    </source>
</reference>